<feature type="compositionally biased region" description="Basic and acidic residues" evidence="10">
    <location>
        <begin position="99"/>
        <end position="127"/>
    </location>
</feature>
<keyword evidence="12" id="KW-1185">Reference proteome</keyword>
<feature type="coiled-coil region" evidence="9">
    <location>
        <begin position="819"/>
        <end position="846"/>
    </location>
</feature>
<accession>A0ABN8MU68</accession>
<evidence type="ECO:0000256" key="4">
    <source>
        <dbReference type="ARBA" id="ARBA00023018"/>
    </source>
</evidence>
<keyword evidence="3" id="KW-0597">Phosphoprotein</keyword>
<gene>
    <name evidence="11" type="ORF">PLOB_00031305</name>
</gene>
<keyword evidence="4" id="KW-0770">Synapse</keyword>
<evidence type="ECO:0000256" key="2">
    <source>
        <dbReference type="ARBA" id="ARBA00022490"/>
    </source>
</evidence>
<reference evidence="11 12" key="1">
    <citation type="submission" date="2022-05" db="EMBL/GenBank/DDBJ databases">
        <authorList>
            <consortium name="Genoscope - CEA"/>
            <person name="William W."/>
        </authorList>
    </citation>
    <scope>NUCLEOTIDE SEQUENCE [LARGE SCALE GENOMIC DNA]</scope>
</reference>
<dbReference type="EMBL" id="CALNXK010000004">
    <property type="protein sequence ID" value="CAH3036019.1"/>
    <property type="molecule type" value="Genomic_DNA"/>
</dbReference>
<keyword evidence="5 9" id="KW-0175">Coiled coil</keyword>
<dbReference type="Pfam" id="PF10174">
    <property type="entry name" value="Cast"/>
    <property type="match status" value="1"/>
</dbReference>
<feature type="region of interest" description="Disordered" evidence="10">
    <location>
        <begin position="1"/>
        <end position="43"/>
    </location>
</feature>
<dbReference type="PANTHER" id="PTHR18861:SF0">
    <property type="entry name" value="BRUCHPILOT, ISOFORM J"/>
    <property type="match status" value="1"/>
</dbReference>
<organism evidence="11 12">
    <name type="scientific">Porites lobata</name>
    <dbReference type="NCBI Taxonomy" id="104759"/>
    <lineage>
        <taxon>Eukaryota</taxon>
        <taxon>Metazoa</taxon>
        <taxon>Cnidaria</taxon>
        <taxon>Anthozoa</taxon>
        <taxon>Hexacorallia</taxon>
        <taxon>Scleractinia</taxon>
        <taxon>Fungiina</taxon>
        <taxon>Poritidae</taxon>
        <taxon>Porites</taxon>
    </lineage>
</organism>
<keyword evidence="2" id="KW-0963">Cytoplasm</keyword>
<keyword evidence="7" id="KW-0966">Cell projection</keyword>
<feature type="coiled-coil region" evidence="9">
    <location>
        <begin position="508"/>
        <end position="749"/>
    </location>
</feature>
<protein>
    <recommendedName>
        <fullName evidence="13">ELKS/Rab6-interacting/CAST family member 1-like</fullName>
    </recommendedName>
</protein>
<keyword evidence="6" id="KW-0206">Cytoskeleton</keyword>
<comment type="subcellular location">
    <subcellularLocation>
        <location evidence="1">Cytoplasm</location>
        <location evidence="1">Cytoskeleton</location>
    </subcellularLocation>
    <subcellularLocation>
        <location evidence="8">Presynapse</location>
    </subcellularLocation>
</comment>
<evidence type="ECO:0000256" key="6">
    <source>
        <dbReference type="ARBA" id="ARBA00023212"/>
    </source>
</evidence>
<proteinExistence type="predicted"/>
<evidence type="ECO:0000313" key="11">
    <source>
        <dbReference type="EMBL" id="CAH3036019.1"/>
    </source>
</evidence>
<evidence type="ECO:0000256" key="3">
    <source>
        <dbReference type="ARBA" id="ARBA00022553"/>
    </source>
</evidence>
<feature type="compositionally biased region" description="Polar residues" evidence="10">
    <location>
        <begin position="128"/>
        <end position="148"/>
    </location>
</feature>
<evidence type="ECO:0000313" key="12">
    <source>
        <dbReference type="Proteomes" id="UP001159405"/>
    </source>
</evidence>
<evidence type="ECO:0000256" key="9">
    <source>
        <dbReference type="SAM" id="Coils"/>
    </source>
</evidence>
<comment type="caution">
    <text evidence="11">The sequence shown here is derived from an EMBL/GenBank/DDBJ whole genome shotgun (WGS) entry which is preliminary data.</text>
</comment>
<dbReference type="SUPFAM" id="SSF57997">
    <property type="entry name" value="Tropomyosin"/>
    <property type="match status" value="2"/>
</dbReference>
<evidence type="ECO:0000256" key="8">
    <source>
        <dbReference type="ARBA" id="ARBA00034106"/>
    </source>
</evidence>
<feature type="compositionally biased region" description="Polar residues" evidence="10">
    <location>
        <begin position="1"/>
        <end position="10"/>
    </location>
</feature>
<feature type="coiled-coil region" evidence="9">
    <location>
        <begin position="371"/>
        <end position="447"/>
    </location>
</feature>
<feature type="compositionally biased region" description="Low complexity" evidence="10">
    <location>
        <begin position="11"/>
        <end position="37"/>
    </location>
</feature>
<evidence type="ECO:0000256" key="7">
    <source>
        <dbReference type="ARBA" id="ARBA00023273"/>
    </source>
</evidence>
<evidence type="ECO:0000256" key="10">
    <source>
        <dbReference type="SAM" id="MobiDB-lite"/>
    </source>
</evidence>
<feature type="region of interest" description="Disordered" evidence="10">
    <location>
        <begin position="99"/>
        <end position="149"/>
    </location>
</feature>
<evidence type="ECO:0000256" key="1">
    <source>
        <dbReference type="ARBA" id="ARBA00004245"/>
    </source>
</evidence>
<evidence type="ECO:0008006" key="13">
    <source>
        <dbReference type="Google" id="ProtNLM"/>
    </source>
</evidence>
<evidence type="ECO:0000256" key="5">
    <source>
        <dbReference type="ARBA" id="ARBA00023054"/>
    </source>
</evidence>
<dbReference type="PANTHER" id="PTHR18861">
    <property type="entry name" value="ELKS/RAB6-INTERACTING/CAST PROTEIN"/>
    <property type="match status" value="1"/>
</dbReference>
<name>A0ABN8MU68_9CNID</name>
<dbReference type="InterPro" id="IPR019323">
    <property type="entry name" value="ELKS/CAST"/>
</dbReference>
<dbReference type="Gene3D" id="1.10.287.1490">
    <property type="match status" value="2"/>
</dbReference>
<sequence>MYSFNAEMNHSPNLSPASSESSIGSPSSTASPSRSVSVGERPMTIAELQQENARLRKEVEAKETKLNSSMRSIKMFWSPELKKERAARKAEEEKCARLREQFKDSQQRNETVRELQEQLRRHKDASDHISSGHLSPASSTISVHSQDGLQRELDSLRSEKDRQENEAFILQRSLEELSSRLEVQQQSIQAKDETIAQLMGMIQNSKGVESKQLELHKEQHSTDKKKLTEALNQLAKLREVIDERDKTIASLKEENGHLRINNVSDELKQSANLLSKDSHIVELEAQIKQLEREIDSLKKAASDDNKKRQEEKRQTEVFESHSKFMKSKVESLKVDLGKKAAALTAAETKLETLKAHQSNQQEHIAVLQTSVSTKEHHIKNLQGELESLRSRLDDREEQLKQKEKKLISVSSEHSENSYAVENLQSVLNTKERQVTSLKKKCESLERDLLEKDSSISSMKTNLASLKAEHAGSSSTISHLEATIRDKDKHIEILQGQRQRSGEETDEELGRVKRAHEKLEGRLASLREQLSDKEEDIASLEKQVSSLKSSLQDRTAKLTTSQETVKRLEQQLEEGGGKDEHVVAELSSKRLELSKLEKDSRKQQTELRSKDKEIKRLQEELKEQGWKVNQLTDDCEVKDHKIEDLEKQLREQSKKLVGVKRNQQLEREKQAQLLNEVKKQEDQKDETADFYQKELQKKDERIAVLEEALTESVSIAAEREELLAQQAHNAETATHRVEEMEAEVERVRIETSVTNTKNASLVLALNENDIILSYYKSERHGMVEQLLEMRQNALLATISEKDANIALLELSPTVGSDVEVRKFKAEKDKLVNELKEQTQQRMTLLSNEDNKEISLSTELSQASTEKILEAVSLIEESMEKLQLYGKELVDICEKHFPDIKRRIPKIKRRHPNNTEKLKSASQKELLSVLQTLEKDMHLLQDDVHKMLELVEDVSES</sequence>
<dbReference type="Proteomes" id="UP001159405">
    <property type="component" value="Unassembled WGS sequence"/>
</dbReference>